<dbReference type="SMART" id="SM00342">
    <property type="entry name" value="HTH_ARAC"/>
    <property type="match status" value="1"/>
</dbReference>
<keyword evidence="4" id="KW-0597">Phosphoprotein</keyword>
<accession>A0A6B8RS24</accession>
<dbReference type="PANTHER" id="PTHR43280:SF28">
    <property type="entry name" value="HTH-TYPE TRANSCRIPTIONAL ACTIVATOR RHAS"/>
    <property type="match status" value="1"/>
</dbReference>
<dbReference type="PRINTS" id="PR00032">
    <property type="entry name" value="HTHARAC"/>
</dbReference>
<dbReference type="PROSITE" id="PS00041">
    <property type="entry name" value="HTH_ARAC_FAMILY_1"/>
    <property type="match status" value="1"/>
</dbReference>
<name>A0A6B8RS24_9BACL</name>
<dbReference type="InterPro" id="IPR011006">
    <property type="entry name" value="CheY-like_superfamily"/>
</dbReference>
<dbReference type="InterPro" id="IPR018062">
    <property type="entry name" value="HTH_AraC-typ_CS"/>
</dbReference>
<dbReference type="Gene3D" id="3.40.50.2300">
    <property type="match status" value="1"/>
</dbReference>
<dbReference type="SUPFAM" id="SSF52172">
    <property type="entry name" value="CheY-like"/>
    <property type="match status" value="1"/>
</dbReference>
<dbReference type="Pfam" id="PF12833">
    <property type="entry name" value="HTH_18"/>
    <property type="match status" value="1"/>
</dbReference>
<organism evidence="7 8">
    <name type="scientific">Paenibacillus psychroresistens</name>
    <dbReference type="NCBI Taxonomy" id="1778678"/>
    <lineage>
        <taxon>Bacteria</taxon>
        <taxon>Bacillati</taxon>
        <taxon>Bacillota</taxon>
        <taxon>Bacilli</taxon>
        <taxon>Bacillales</taxon>
        <taxon>Paenibacillaceae</taxon>
        <taxon>Paenibacillus</taxon>
    </lineage>
</organism>
<keyword evidence="2" id="KW-0238">DNA-binding</keyword>
<dbReference type="PROSITE" id="PS50110">
    <property type="entry name" value="RESPONSE_REGULATORY"/>
    <property type="match status" value="1"/>
</dbReference>
<dbReference type="Pfam" id="PF00072">
    <property type="entry name" value="Response_reg"/>
    <property type="match status" value="1"/>
</dbReference>
<dbReference type="EMBL" id="CP034235">
    <property type="protein sequence ID" value="QGQ99200.1"/>
    <property type="molecule type" value="Genomic_DNA"/>
</dbReference>
<feature type="domain" description="Response regulatory" evidence="6">
    <location>
        <begin position="12"/>
        <end position="129"/>
    </location>
</feature>
<reference evidence="8" key="1">
    <citation type="submission" date="2018-11" db="EMBL/GenBank/DDBJ databases">
        <title>Complete genome sequence of Paenibacillus sp. ML311-T8.</title>
        <authorList>
            <person name="Nam Y.-D."/>
            <person name="Kang J."/>
            <person name="Chung W.-H."/>
            <person name="Park Y.S."/>
        </authorList>
    </citation>
    <scope>NUCLEOTIDE SEQUENCE [LARGE SCALE GENOMIC DNA]</scope>
    <source>
        <strain evidence="8">ML311-T8</strain>
    </source>
</reference>
<sequence length="524" mass="60171">MNWGMSNMQAGKVLVVEDQPNFRRGIRKMIEDNGLGWIVVGEAGNGRDALDLLESCQPDLVLTDIRMPIMDGIEFVTCLRSKYPEMLVIILTGYKNFEYAQAAVRHGAFDLLVKPCTEEMVHLVLSKASKHFYEQSLHRERDQARQQVEEDQAIRSGIMQLPYSEEVGKRLTNILALSDLWLLQVSTYFPAEKSYYKSNIQLLQFALSNIVEELLARYSIRGRFLLIEYDRFLLLTDGKELPELLQNDIVEECFNYLKISVTLAVLGHSATPQQLSLQYEQAVQVLGGKHHEGSLEQSIAMRQQSSMLSINQSRVKHVESLLMAVILSGTPEKVKGIMEQIISDLIDKSIEESRIEAMSISIALREVVQKHLTLDDGSQSTVSIPLDKLYEIHLGEEIEAWTQGEVDRFLSHFNQWQASRNDNLIEKATRYISEHYMEECRMTDAATHIYLNPSYFSVLFKKETGESFTNYLTKVRMEKAALLLKNTDMKIFEVAAAIGFDEPNYFTNVFRQFYRMSPKEFRKQ</sequence>
<protein>
    <submittedName>
        <fullName evidence="7">Response regulator</fullName>
    </submittedName>
</protein>
<feature type="domain" description="HTH araC/xylS-type" evidence="5">
    <location>
        <begin position="426"/>
        <end position="524"/>
    </location>
</feature>
<evidence type="ECO:0000259" key="6">
    <source>
        <dbReference type="PROSITE" id="PS50110"/>
    </source>
</evidence>
<evidence type="ECO:0000259" key="5">
    <source>
        <dbReference type="PROSITE" id="PS01124"/>
    </source>
</evidence>
<dbReference type="Gene3D" id="1.10.10.60">
    <property type="entry name" value="Homeodomain-like"/>
    <property type="match status" value="2"/>
</dbReference>
<dbReference type="Proteomes" id="UP000426246">
    <property type="component" value="Chromosome"/>
</dbReference>
<dbReference type="GO" id="GO:0000160">
    <property type="term" value="P:phosphorelay signal transduction system"/>
    <property type="evidence" value="ECO:0007669"/>
    <property type="project" value="InterPro"/>
</dbReference>
<keyword evidence="1" id="KW-0805">Transcription regulation</keyword>
<dbReference type="InterPro" id="IPR009057">
    <property type="entry name" value="Homeodomain-like_sf"/>
</dbReference>
<dbReference type="InterPro" id="IPR001789">
    <property type="entry name" value="Sig_transdc_resp-reg_receiver"/>
</dbReference>
<dbReference type="GO" id="GO:0003700">
    <property type="term" value="F:DNA-binding transcription factor activity"/>
    <property type="evidence" value="ECO:0007669"/>
    <property type="project" value="InterPro"/>
</dbReference>
<evidence type="ECO:0000256" key="3">
    <source>
        <dbReference type="ARBA" id="ARBA00023163"/>
    </source>
</evidence>
<dbReference type="InterPro" id="IPR018060">
    <property type="entry name" value="HTH_AraC"/>
</dbReference>
<keyword evidence="8" id="KW-1185">Reference proteome</keyword>
<dbReference type="AlphaFoldDB" id="A0A6B8RS24"/>
<gene>
    <name evidence="7" type="ORF">EHS13_32145</name>
</gene>
<keyword evidence="3" id="KW-0804">Transcription</keyword>
<evidence type="ECO:0000313" key="7">
    <source>
        <dbReference type="EMBL" id="QGQ99200.1"/>
    </source>
</evidence>
<evidence type="ECO:0000256" key="2">
    <source>
        <dbReference type="ARBA" id="ARBA00023125"/>
    </source>
</evidence>
<evidence type="ECO:0000256" key="1">
    <source>
        <dbReference type="ARBA" id="ARBA00023015"/>
    </source>
</evidence>
<dbReference type="KEGG" id="ppsc:EHS13_32145"/>
<dbReference type="SUPFAM" id="SSF46689">
    <property type="entry name" value="Homeodomain-like"/>
    <property type="match status" value="2"/>
</dbReference>
<proteinExistence type="predicted"/>
<dbReference type="PROSITE" id="PS01124">
    <property type="entry name" value="HTH_ARAC_FAMILY_2"/>
    <property type="match status" value="1"/>
</dbReference>
<feature type="modified residue" description="4-aspartylphosphate" evidence="4">
    <location>
        <position position="64"/>
    </location>
</feature>
<dbReference type="RefSeq" id="WP_155704309.1">
    <property type="nucleotide sequence ID" value="NZ_CP034235.1"/>
</dbReference>
<dbReference type="SMART" id="SM00448">
    <property type="entry name" value="REC"/>
    <property type="match status" value="1"/>
</dbReference>
<dbReference type="PANTHER" id="PTHR43280">
    <property type="entry name" value="ARAC-FAMILY TRANSCRIPTIONAL REGULATOR"/>
    <property type="match status" value="1"/>
</dbReference>
<dbReference type="InterPro" id="IPR020449">
    <property type="entry name" value="Tscrpt_reg_AraC-type_HTH"/>
</dbReference>
<evidence type="ECO:0000313" key="8">
    <source>
        <dbReference type="Proteomes" id="UP000426246"/>
    </source>
</evidence>
<dbReference type="CDD" id="cd17536">
    <property type="entry name" value="REC_YesN-like"/>
    <property type="match status" value="1"/>
</dbReference>
<dbReference type="GO" id="GO:0043565">
    <property type="term" value="F:sequence-specific DNA binding"/>
    <property type="evidence" value="ECO:0007669"/>
    <property type="project" value="InterPro"/>
</dbReference>
<evidence type="ECO:0000256" key="4">
    <source>
        <dbReference type="PROSITE-ProRule" id="PRU00169"/>
    </source>
</evidence>